<comment type="caution">
    <text evidence="1">The sequence shown here is derived from an EMBL/GenBank/DDBJ whole genome shotgun (WGS) entry which is preliminary data.</text>
</comment>
<dbReference type="EMBL" id="JAUSVX010000018">
    <property type="protein sequence ID" value="MDQ0473738.1"/>
    <property type="molecule type" value="Genomic_DNA"/>
</dbReference>
<organism evidence="1 2">
    <name type="scientific">Labrys wisconsinensis</name>
    <dbReference type="NCBI Taxonomy" id="425677"/>
    <lineage>
        <taxon>Bacteria</taxon>
        <taxon>Pseudomonadati</taxon>
        <taxon>Pseudomonadota</taxon>
        <taxon>Alphaproteobacteria</taxon>
        <taxon>Hyphomicrobiales</taxon>
        <taxon>Xanthobacteraceae</taxon>
        <taxon>Labrys</taxon>
    </lineage>
</organism>
<evidence type="ECO:0000313" key="1">
    <source>
        <dbReference type="EMBL" id="MDQ0473738.1"/>
    </source>
</evidence>
<proteinExistence type="predicted"/>
<dbReference type="Proteomes" id="UP001242480">
    <property type="component" value="Unassembled WGS sequence"/>
</dbReference>
<gene>
    <name evidence="1" type="ORF">QO011_006774</name>
</gene>
<evidence type="ECO:0000313" key="2">
    <source>
        <dbReference type="Proteomes" id="UP001242480"/>
    </source>
</evidence>
<sequence length="124" mass="13108">MIERVARALAVQNVEPRPWEACIEDARVAIAAMREPTPYMVACAAVAAIPAADPEDRRLALQAARIAVELADIPGGMPVEGVADAIATMWPAMRALVDAALADLPDQQGNCIPSDLGTRGKPHM</sequence>
<keyword evidence="2" id="KW-1185">Reference proteome</keyword>
<name>A0ABU0JHG6_9HYPH</name>
<dbReference type="RefSeq" id="WP_307282352.1">
    <property type="nucleotide sequence ID" value="NZ_JAUSVX010000018.1"/>
</dbReference>
<accession>A0ABU0JHG6</accession>
<reference evidence="1 2" key="1">
    <citation type="submission" date="2023-07" db="EMBL/GenBank/DDBJ databases">
        <title>Genomic Encyclopedia of Type Strains, Phase IV (KMG-IV): sequencing the most valuable type-strain genomes for metagenomic binning, comparative biology and taxonomic classification.</title>
        <authorList>
            <person name="Goeker M."/>
        </authorList>
    </citation>
    <scope>NUCLEOTIDE SEQUENCE [LARGE SCALE GENOMIC DNA]</scope>
    <source>
        <strain evidence="1 2">DSM 19619</strain>
    </source>
</reference>
<protein>
    <submittedName>
        <fullName evidence="1">Uncharacterized protein</fullName>
    </submittedName>
</protein>